<keyword evidence="2" id="KW-1185">Reference proteome</keyword>
<gene>
    <name evidence="1" type="ORF">CQ12_22250</name>
</gene>
<evidence type="ECO:0000313" key="1">
    <source>
        <dbReference type="EMBL" id="KRQ93265.1"/>
    </source>
</evidence>
<name>A0A0R3KCN5_9BRAD</name>
<evidence type="ECO:0000313" key="2">
    <source>
        <dbReference type="Proteomes" id="UP000050863"/>
    </source>
</evidence>
<sequence length="87" mass="9828">MHDPEKLIALFRKDHAQTKAFSLPAETVCASVPKSGTEAFSFAQFRPTLLTSAAKWLMTQNNPLMIRARHWIFLLVLPMFRLSIIGA</sequence>
<dbReference type="Proteomes" id="UP000050863">
    <property type="component" value="Unassembled WGS sequence"/>
</dbReference>
<protein>
    <submittedName>
        <fullName evidence="1">Uncharacterized protein</fullName>
    </submittedName>
</protein>
<organism evidence="1 2">
    <name type="scientific">Bradyrhizobium jicamae</name>
    <dbReference type="NCBI Taxonomy" id="280332"/>
    <lineage>
        <taxon>Bacteria</taxon>
        <taxon>Pseudomonadati</taxon>
        <taxon>Pseudomonadota</taxon>
        <taxon>Alphaproteobacteria</taxon>
        <taxon>Hyphomicrobiales</taxon>
        <taxon>Nitrobacteraceae</taxon>
        <taxon>Bradyrhizobium</taxon>
    </lineage>
</organism>
<dbReference type="AlphaFoldDB" id="A0A0R3KCN5"/>
<dbReference type="EMBL" id="LLXZ01000227">
    <property type="protein sequence ID" value="KRQ93265.1"/>
    <property type="molecule type" value="Genomic_DNA"/>
</dbReference>
<proteinExistence type="predicted"/>
<reference evidence="1 2" key="1">
    <citation type="submission" date="2014-03" db="EMBL/GenBank/DDBJ databases">
        <title>Bradyrhizobium valentinum sp. nov., isolated from effective nodules of Lupinus mariae-josephae, a lupine endemic of basic-lime soils in Eastern Spain.</title>
        <authorList>
            <person name="Duran D."/>
            <person name="Rey L."/>
            <person name="Navarro A."/>
            <person name="Busquets A."/>
            <person name="Imperial J."/>
            <person name="Ruiz-Argueso T."/>
        </authorList>
    </citation>
    <scope>NUCLEOTIDE SEQUENCE [LARGE SCALE GENOMIC DNA]</scope>
    <source>
        <strain evidence="1 2">PAC68</strain>
    </source>
</reference>
<dbReference type="STRING" id="280332.CQ12_22250"/>
<accession>A0A0R3KCN5</accession>
<comment type="caution">
    <text evidence="1">The sequence shown here is derived from an EMBL/GenBank/DDBJ whole genome shotgun (WGS) entry which is preliminary data.</text>
</comment>
<dbReference type="RefSeq" id="WP_057840761.1">
    <property type="nucleotide sequence ID" value="NZ_LLXZ01000227.1"/>
</dbReference>